<evidence type="ECO:0008006" key="3">
    <source>
        <dbReference type="Google" id="ProtNLM"/>
    </source>
</evidence>
<evidence type="ECO:0000313" key="1">
    <source>
        <dbReference type="EMBL" id="TPG03876.1"/>
    </source>
</evidence>
<reference evidence="1 2" key="1">
    <citation type="journal article" date="2019" name="Environ. Microbiol.">
        <title>Species interactions and distinct microbial communities in high Arctic permafrost affected cryosols are associated with the CH4 and CO2 gas fluxes.</title>
        <authorList>
            <person name="Altshuler I."/>
            <person name="Hamel J."/>
            <person name="Turney S."/>
            <person name="Magnuson E."/>
            <person name="Levesque R."/>
            <person name="Greer C."/>
            <person name="Whyte L.G."/>
        </authorList>
    </citation>
    <scope>NUCLEOTIDE SEQUENCE [LARGE SCALE GENOMIC DNA]</scope>
    <source>
        <strain evidence="1 2">S13Y</strain>
    </source>
</reference>
<organism evidence="1 2">
    <name type="scientific">Rhodanobacter glycinis</name>
    <dbReference type="NCBI Taxonomy" id="582702"/>
    <lineage>
        <taxon>Bacteria</taxon>
        <taxon>Pseudomonadati</taxon>
        <taxon>Pseudomonadota</taxon>
        <taxon>Gammaproteobacteria</taxon>
        <taxon>Lysobacterales</taxon>
        <taxon>Rhodanobacteraceae</taxon>
        <taxon>Rhodanobacter</taxon>
    </lineage>
</organism>
<keyword evidence="2" id="KW-1185">Reference proteome</keyword>
<proteinExistence type="predicted"/>
<dbReference type="Gene3D" id="2.180.10.10">
    <property type="entry name" value="RHS repeat-associated core"/>
    <property type="match status" value="1"/>
</dbReference>
<feature type="non-terminal residue" evidence="1">
    <location>
        <position position="364"/>
    </location>
</feature>
<comment type="caution">
    <text evidence="1">The sequence shown here is derived from an EMBL/GenBank/DDBJ whole genome shotgun (WGS) entry which is preliminary data.</text>
</comment>
<dbReference type="InterPro" id="IPR006530">
    <property type="entry name" value="YD"/>
</dbReference>
<sequence>MVITSKQFAGAGLTTQTWNYGYSPANQSWAQDCATDTSCPKTVTTDVTDPNGNATRYTFSNYYDISESQLLQTDFYTGGASGAPLRSEANTYEYVHTATDLYPTQIGANPQPRINAAQTEQLFPLNKRVISQDGGDTYTWQGEGFDAFGAVTQTKRFSSIAGQGAIEEQTSYLNDLPHWVLGLPQQVINLTTGETESVNTYDLTNVTLQSRARFGQTLMSYTFNSAGQLASFTDGNSHTTGLSNYKRGIPQTISYPDATSESLTIDDFGQISAITDQAGHTTSYGYDGVGRISGITYPGGDEVAWLPKTFAYNFVTGAERGIPANHWRRTTTTGNAVGVTYFDAMLRPVLSDSDIGGSVQTSTL</sequence>
<dbReference type="EMBL" id="RCZO01000019">
    <property type="protein sequence ID" value="TPG03876.1"/>
    <property type="molecule type" value="Genomic_DNA"/>
</dbReference>
<dbReference type="Proteomes" id="UP000319486">
    <property type="component" value="Unassembled WGS sequence"/>
</dbReference>
<protein>
    <recommendedName>
        <fullName evidence="3">RHS repeat protein</fullName>
    </recommendedName>
</protein>
<name>A0A502BWI0_9GAMM</name>
<dbReference type="NCBIfam" id="TIGR01643">
    <property type="entry name" value="YD_repeat_2x"/>
    <property type="match status" value="1"/>
</dbReference>
<dbReference type="Pfam" id="PF05593">
    <property type="entry name" value="RHS_repeat"/>
    <property type="match status" value="1"/>
</dbReference>
<evidence type="ECO:0000313" key="2">
    <source>
        <dbReference type="Proteomes" id="UP000319486"/>
    </source>
</evidence>
<dbReference type="AlphaFoldDB" id="A0A502BWI0"/>
<gene>
    <name evidence="1" type="ORF">EAH88_19055</name>
</gene>
<accession>A0A502BWI0</accession>
<dbReference type="InterPro" id="IPR031325">
    <property type="entry name" value="RHS_repeat"/>
</dbReference>